<sequence length="115" mass="13341">MIRRDVGICKVIETAMFIQLNNNQYRISRNMLIRLRTDGVVNHRNVVVAKVLTFKCGNDLIYDDGNNWLALGKVIGSFVDVGCLCCKFKRRKGYKRTYGYRNVITMVCFTKIIRL</sequence>
<evidence type="ECO:0000313" key="3">
    <source>
        <dbReference type="Proteomes" id="UP000230981"/>
    </source>
</evidence>
<name>A0ABX4MH06_9HYPH</name>
<dbReference type="EMBL" id="NXGO01000022">
    <property type="protein sequence ID" value="PIM95897.1"/>
    <property type="molecule type" value="Genomic_DNA"/>
</dbReference>
<keyword evidence="3" id="KW-1185">Reference proteome</keyword>
<reference evidence="2" key="1">
    <citation type="submission" date="2017-09" db="EMBL/GenBank/DDBJ databases">
        <authorList>
            <person name="Campbell M.A."/>
            <person name="Lukasik P."/>
            <person name="Simon C."/>
            <person name="McCutcheon J.P."/>
        </authorList>
    </citation>
    <scope>NUCLEOTIDE SEQUENCE [LARGE SCALE GENOMIC DNA]</scope>
    <source>
        <strain evidence="2">MAGTDC</strain>
    </source>
</reference>
<protein>
    <recommendedName>
        <fullName evidence="1">50S ribosomal protein L21</fullName>
    </recommendedName>
</protein>
<dbReference type="Proteomes" id="UP000230981">
    <property type="component" value="Unassembled WGS sequence"/>
</dbReference>
<dbReference type="InterPro" id="IPR036164">
    <property type="entry name" value="bL21-like_sf"/>
</dbReference>
<comment type="caution">
    <text evidence="2">The sequence shown here is derived from an EMBL/GenBank/DDBJ whole genome shotgun (WGS) entry which is preliminary data.</text>
</comment>
<dbReference type="Pfam" id="PF00829">
    <property type="entry name" value="Ribosomal_L21p"/>
    <property type="match status" value="1"/>
</dbReference>
<keyword evidence="2" id="KW-0687">Ribonucleoprotein</keyword>
<dbReference type="InterPro" id="IPR028909">
    <property type="entry name" value="bL21-like"/>
</dbReference>
<dbReference type="SUPFAM" id="SSF141091">
    <property type="entry name" value="L21p-like"/>
    <property type="match status" value="1"/>
</dbReference>
<proteinExistence type="predicted"/>
<accession>A0ABX4MH06</accession>
<organism evidence="2 3">
    <name type="scientific">Candidatus Hodgkinia cicadicola</name>
    <dbReference type="NCBI Taxonomy" id="573658"/>
    <lineage>
        <taxon>Bacteria</taxon>
        <taxon>Pseudomonadati</taxon>
        <taxon>Pseudomonadota</taxon>
        <taxon>Alphaproteobacteria</taxon>
        <taxon>Hyphomicrobiales</taxon>
        <taxon>Candidatus Hodgkinia</taxon>
    </lineage>
</organism>
<evidence type="ECO:0000313" key="2">
    <source>
        <dbReference type="EMBL" id="PIM95897.1"/>
    </source>
</evidence>
<evidence type="ECO:0000256" key="1">
    <source>
        <dbReference type="ARBA" id="ARBA00035483"/>
    </source>
</evidence>
<dbReference type="GO" id="GO:0005840">
    <property type="term" value="C:ribosome"/>
    <property type="evidence" value="ECO:0007669"/>
    <property type="project" value="UniProtKB-KW"/>
</dbReference>
<keyword evidence="2" id="KW-0689">Ribosomal protein</keyword>
<gene>
    <name evidence="2" type="primary">rplU</name>
    <name evidence="2" type="ORF">magtdc_154</name>
</gene>